<proteinExistence type="predicted"/>
<dbReference type="EMBL" id="KN831990">
    <property type="protein sequence ID" value="KIO01163.1"/>
    <property type="molecule type" value="Genomic_DNA"/>
</dbReference>
<name>A0A0C3IWF5_PISTI</name>
<reference evidence="1 2" key="1">
    <citation type="submission" date="2014-04" db="EMBL/GenBank/DDBJ databases">
        <authorList>
            <consortium name="DOE Joint Genome Institute"/>
            <person name="Kuo A."/>
            <person name="Kohler A."/>
            <person name="Costa M.D."/>
            <person name="Nagy L.G."/>
            <person name="Floudas D."/>
            <person name="Copeland A."/>
            <person name="Barry K.W."/>
            <person name="Cichocki N."/>
            <person name="Veneault-Fourrey C."/>
            <person name="LaButti K."/>
            <person name="Lindquist E.A."/>
            <person name="Lipzen A."/>
            <person name="Lundell T."/>
            <person name="Morin E."/>
            <person name="Murat C."/>
            <person name="Sun H."/>
            <person name="Tunlid A."/>
            <person name="Henrissat B."/>
            <person name="Grigoriev I.V."/>
            <person name="Hibbett D.S."/>
            <person name="Martin F."/>
            <person name="Nordberg H.P."/>
            <person name="Cantor M.N."/>
            <person name="Hua S.X."/>
        </authorList>
    </citation>
    <scope>NUCLEOTIDE SEQUENCE [LARGE SCALE GENOMIC DNA]</scope>
    <source>
        <strain evidence="1 2">Marx 270</strain>
    </source>
</reference>
<sequence>MATSSSIILLVSFARDNGYIYLPGIPTSFHPEAPWFILLLSTPPHPMQLGLSLG</sequence>
<reference evidence="2" key="2">
    <citation type="submission" date="2015-01" db="EMBL/GenBank/DDBJ databases">
        <title>Evolutionary Origins and Diversification of the Mycorrhizal Mutualists.</title>
        <authorList>
            <consortium name="DOE Joint Genome Institute"/>
            <consortium name="Mycorrhizal Genomics Consortium"/>
            <person name="Kohler A."/>
            <person name="Kuo A."/>
            <person name="Nagy L.G."/>
            <person name="Floudas D."/>
            <person name="Copeland A."/>
            <person name="Barry K.W."/>
            <person name="Cichocki N."/>
            <person name="Veneault-Fourrey C."/>
            <person name="LaButti K."/>
            <person name="Lindquist E.A."/>
            <person name="Lipzen A."/>
            <person name="Lundell T."/>
            <person name="Morin E."/>
            <person name="Murat C."/>
            <person name="Riley R."/>
            <person name="Ohm R."/>
            <person name="Sun H."/>
            <person name="Tunlid A."/>
            <person name="Henrissat B."/>
            <person name="Grigoriev I.V."/>
            <person name="Hibbett D.S."/>
            <person name="Martin F."/>
        </authorList>
    </citation>
    <scope>NUCLEOTIDE SEQUENCE [LARGE SCALE GENOMIC DNA]</scope>
    <source>
        <strain evidence="2">Marx 270</strain>
    </source>
</reference>
<evidence type="ECO:0000313" key="2">
    <source>
        <dbReference type="Proteomes" id="UP000054217"/>
    </source>
</evidence>
<organism evidence="1 2">
    <name type="scientific">Pisolithus tinctorius Marx 270</name>
    <dbReference type="NCBI Taxonomy" id="870435"/>
    <lineage>
        <taxon>Eukaryota</taxon>
        <taxon>Fungi</taxon>
        <taxon>Dikarya</taxon>
        <taxon>Basidiomycota</taxon>
        <taxon>Agaricomycotina</taxon>
        <taxon>Agaricomycetes</taxon>
        <taxon>Agaricomycetidae</taxon>
        <taxon>Boletales</taxon>
        <taxon>Sclerodermatineae</taxon>
        <taxon>Pisolithaceae</taxon>
        <taxon>Pisolithus</taxon>
    </lineage>
</organism>
<accession>A0A0C3IWF5</accession>
<dbReference type="OrthoDB" id="2703214at2759"/>
<evidence type="ECO:0000313" key="1">
    <source>
        <dbReference type="EMBL" id="KIO01163.1"/>
    </source>
</evidence>
<dbReference type="HOGENOM" id="CLU_3051369_0_0_1"/>
<dbReference type="AlphaFoldDB" id="A0A0C3IWF5"/>
<dbReference type="Proteomes" id="UP000054217">
    <property type="component" value="Unassembled WGS sequence"/>
</dbReference>
<dbReference type="InParanoid" id="A0A0C3IWF5"/>
<gene>
    <name evidence="1" type="ORF">M404DRAFT_28888</name>
</gene>
<protein>
    <submittedName>
        <fullName evidence="1">Uncharacterized protein</fullName>
    </submittedName>
</protein>
<keyword evidence="2" id="KW-1185">Reference proteome</keyword>